<dbReference type="PROSITE" id="PS51257">
    <property type="entry name" value="PROKAR_LIPOPROTEIN"/>
    <property type="match status" value="1"/>
</dbReference>
<dbReference type="PATRIC" id="fig|46429.4.peg.2780"/>
<organism evidence="2 3">
    <name type="scientific">Sphingobium chlorophenolicum</name>
    <dbReference type="NCBI Taxonomy" id="46429"/>
    <lineage>
        <taxon>Bacteria</taxon>
        <taxon>Pseudomonadati</taxon>
        <taxon>Pseudomonadota</taxon>
        <taxon>Alphaproteobacteria</taxon>
        <taxon>Sphingomonadales</taxon>
        <taxon>Sphingomonadaceae</taxon>
        <taxon>Sphingobium</taxon>
    </lineage>
</organism>
<dbReference type="RefSeq" id="WP_156028659.1">
    <property type="nucleotide sequence ID" value="NZ_JFHR01000032.1"/>
</dbReference>
<gene>
    <name evidence="2" type="ORF">BV95_02808</name>
</gene>
<evidence type="ECO:0000313" key="3">
    <source>
        <dbReference type="Proteomes" id="UP000028411"/>
    </source>
</evidence>
<dbReference type="Proteomes" id="UP000028411">
    <property type="component" value="Unassembled WGS sequence"/>
</dbReference>
<dbReference type="EMBL" id="JFHR01000032">
    <property type="protein sequence ID" value="KEQ52897.1"/>
    <property type="molecule type" value="Genomic_DNA"/>
</dbReference>
<keyword evidence="2" id="KW-0449">Lipoprotein</keyword>
<proteinExistence type="predicted"/>
<dbReference type="eggNOG" id="ENOG5032QG1">
    <property type="taxonomic scope" value="Bacteria"/>
</dbReference>
<dbReference type="AlphaFoldDB" id="A0A081RCH4"/>
<keyword evidence="1" id="KW-0732">Signal</keyword>
<dbReference type="OrthoDB" id="7472823at2"/>
<name>A0A081RCH4_SPHCR</name>
<reference evidence="2 3" key="1">
    <citation type="submission" date="2014-02" db="EMBL/GenBank/DDBJ databases">
        <title>Whole genome sequence of Sphingobium chlorophenolicum NBRC 16172.</title>
        <authorList>
            <person name="Gan H.M."/>
            <person name="Gan H.Y."/>
            <person name="Chew T.H."/>
            <person name="Savka M.A."/>
        </authorList>
    </citation>
    <scope>NUCLEOTIDE SEQUENCE [LARGE SCALE GENOMIC DNA]</scope>
    <source>
        <strain evidence="2 3">NBRC 16172</strain>
    </source>
</reference>
<feature type="signal peptide" evidence="1">
    <location>
        <begin position="1"/>
        <end position="21"/>
    </location>
</feature>
<comment type="caution">
    <text evidence="2">The sequence shown here is derived from an EMBL/GenBank/DDBJ whole genome shotgun (WGS) entry which is preliminary data.</text>
</comment>
<sequence>MRTMAVLATALLAVACKPAQKAEAPAPDANASAMNYAMEVAALPKQARDAVFFRAIRDAGLPCQTIVSSNPMPGAPAPSVVWRAQCEDKAYHLIQIQPSGSAVVTSRTTP</sequence>
<accession>A0A081RCH4</accession>
<evidence type="ECO:0000256" key="1">
    <source>
        <dbReference type="SAM" id="SignalP"/>
    </source>
</evidence>
<feature type="chain" id="PRO_5001763163" evidence="1">
    <location>
        <begin position="22"/>
        <end position="110"/>
    </location>
</feature>
<protein>
    <submittedName>
        <fullName evidence="2">Putative lipoprotein</fullName>
    </submittedName>
</protein>
<evidence type="ECO:0000313" key="2">
    <source>
        <dbReference type="EMBL" id="KEQ52897.1"/>
    </source>
</evidence>